<feature type="non-terminal residue" evidence="7">
    <location>
        <position position="1"/>
    </location>
</feature>
<protein>
    <recommendedName>
        <fullName evidence="6">BHLH domain-containing protein</fullName>
    </recommendedName>
</protein>
<keyword evidence="3" id="KW-0804">Transcription</keyword>
<dbReference type="SUPFAM" id="SSF47459">
    <property type="entry name" value="HLH, helix-loop-helix DNA-binding domain"/>
    <property type="match status" value="1"/>
</dbReference>
<sequence>LELLLYSFSSSIFFPHLASNTINFFFTVSFKFFFSFHLNRQIIRLQLSMESFEPNVDSSNSETLRESNQKKRRKIGDNAADHNSANAVPWRSEAEQRIYSRRLVEALRRTPSSVARPSAAGQVRETADRILAATARGRTRWSRAILGRWRKLRTQHKKAKKTSSTGLKRTRINGGERRNRLPAVQKKARVLSRLVPGCRKVSFPNLLEEATDYISALEMQVRTMTALAELLSGGAAAGLDGGALS</sequence>
<evidence type="ECO:0000256" key="4">
    <source>
        <dbReference type="ARBA" id="ARBA00023242"/>
    </source>
</evidence>
<dbReference type="GO" id="GO:0006355">
    <property type="term" value="P:regulation of DNA-templated transcription"/>
    <property type="evidence" value="ECO:0007669"/>
    <property type="project" value="InterPro"/>
</dbReference>
<name>A0AAQ3RLX4_VIGMU</name>
<accession>A0AAQ3RLX4</accession>
<dbReference type="InterPro" id="IPR044660">
    <property type="entry name" value="IBH1-like"/>
</dbReference>
<evidence type="ECO:0000256" key="3">
    <source>
        <dbReference type="ARBA" id="ARBA00023163"/>
    </source>
</evidence>
<reference evidence="7 8" key="1">
    <citation type="journal article" date="2023" name="Life. Sci Alliance">
        <title>Evolutionary insights into 3D genome organization and epigenetic landscape of Vigna mungo.</title>
        <authorList>
            <person name="Junaid A."/>
            <person name="Singh B."/>
            <person name="Bhatia S."/>
        </authorList>
    </citation>
    <scope>NUCLEOTIDE SEQUENCE [LARGE SCALE GENOMIC DNA]</scope>
    <source>
        <strain evidence="7">Urdbean</strain>
    </source>
</reference>
<evidence type="ECO:0000259" key="6">
    <source>
        <dbReference type="PROSITE" id="PS50888"/>
    </source>
</evidence>
<comment type="subcellular location">
    <subcellularLocation>
        <location evidence="1">Nucleus</location>
    </subcellularLocation>
</comment>
<dbReference type="InterPro" id="IPR011598">
    <property type="entry name" value="bHLH_dom"/>
</dbReference>
<gene>
    <name evidence="7" type="ORF">V8G54_029918</name>
</gene>
<keyword evidence="2" id="KW-0805">Transcription regulation</keyword>
<evidence type="ECO:0000256" key="5">
    <source>
        <dbReference type="SAM" id="MobiDB-lite"/>
    </source>
</evidence>
<proteinExistence type="predicted"/>
<dbReference type="EMBL" id="CP144692">
    <property type="protein sequence ID" value="WVY97767.1"/>
    <property type="molecule type" value="Genomic_DNA"/>
</dbReference>
<dbReference type="GO" id="GO:0046983">
    <property type="term" value="F:protein dimerization activity"/>
    <property type="evidence" value="ECO:0007669"/>
    <property type="project" value="InterPro"/>
</dbReference>
<keyword evidence="4" id="KW-0539">Nucleus</keyword>
<dbReference type="GO" id="GO:0000976">
    <property type="term" value="F:transcription cis-regulatory region binding"/>
    <property type="evidence" value="ECO:0007669"/>
    <property type="project" value="UniProtKB-ARBA"/>
</dbReference>
<evidence type="ECO:0000313" key="8">
    <source>
        <dbReference type="Proteomes" id="UP001374535"/>
    </source>
</evidence>
<organism evidence="7 8">
    <name type="scientific">Vigna mungo</name>
    <name type="common">Black gram</name>
    <name type="synonym">Phaseolus mungo</name>
    <dbReference type="NCBI Taxonomy" id="3915"/>
    <lineage>
        <taxon>Eukaryota</taxon>
        <taxon>Viridiplantae</taxon>
        <taxon>Streptophyta</taxon>
        <taxon>Embryophyta</taxon>
        <taxon>Tracheophyta</taxon>
        <taxon>Spermatophyta</taxon>
        <taxon>Magnoliopsida</taxon>
        <taxon>eudicotyledons</taxon>
        <taxon>Gunneridae</taxon>
        <taxon>Pentapetalae</taxon>
        <taxon>rosids</taxon>
        <taxon>fabids</taxon>
        <taxon>Fabales</taxon>
        <taxon>Fabaceae</taxon>
        <taxon>Papilionoideae</taxon>
        <taxon>50 kb inversion clade</taxon>
        <taxon>NPAAA clade</taxon>
        <taxon>indigoferoid/millettioid clade</taxon>
        <taxon>Phaseoleae</taxon>
        <taxon>Vigna</taxon>
    </lineage>
</organism>
<dbReference type="AlphaFoldDB" id="A0AAQ3RLX4"/>
<feature type="compositionally biased region" description="Basic and acidic residues" evidence="5">
    <location>
        <begin position="63"/>
        <end position="80"/>
    </location>
</feature>
<dbReference type="InterPro" id="IPR036638">
    <property type="entry name" value="HLH_DNA-bd_sf"/>
</dbReference>
<feature type="domain" description="BHLH" evidence="6">
    <location>
        <begin position="168"/>
        <end position="217"/>
    </location>
</feature>
<feature type="region of interest" description="Disordered" evidence="5">
    <location>
        <begin position="54"/>
        <end position="87"/>
    </location>
</feature>
<dbReference type="PANTHER" id="PTHR33124:SF46">
    <property type="entry name" value="TRANSCRIPTION FACTOR BHLH150"/>
    <property type="match status" value="1"/>
</dbReference>
<dbReference type="PANTHER" id="PTHR33124">
    <property type="entry name" value="TRANSCRIPTION FACTOR IBH1-LIKE 1"/>
    <property type="match status" value="1"/>
</dbReference>
<keyword evidence="8" id="KW-1185">Reference proteome</keyword>
<dbReference type="Proteomes" id="UP001374535">
    <property type="component" value="Chromosome 9"/>
</dbReference>
<dbReference type="PROSITE" id="PS50888">
    <property type="entry name" value="BHLH"/>
    <property type="match status" value="1"/>
</dbReference>
<evidence type="ECO:0000256" key="2">
    <source>
        <dbReference type="ARBA" id="ARBA00023015"/>
    </source>
</evidence>
<evidence type="ECO:0000313" key="7">
    <source>
        <dbReference type="EMBL" id="WVY97767.1"/>
    </source>
</evidence>
<dbReference type="InterPro" id="IPR044549">
    <property type="entry name" value="bHLH_AtIBH1-like"/>
</dbReference>
<evidence type="ECO:0000256" key="1">
    <source>
        <dbReference type="ARBA" id="ARBA00004123"/>
    </source>
</evidence>
<dbReference type="GO" id="GO:0005634">
    <property type="term" value="C:nucleus"/>
    <property type="evidence" value="ECO:0007669"/>
    <property type="project" value="UniProtKB-SubCell"/>
</dbReference>
<dbReference type="CDD" id="cd11444">
    <property type="entry name" value="bHLH_AtIBH1_like"/>
    <property type="match status" value="1"/>
</dbReference>